<protein>
    <submittedName>
        <fullName evidence="1">Uncharacterized protein</fullName>
    </submittedName>
</protein>
<gene>
    <name evidence="1" type="ORF">B296_00043300</name>
</gene>
<reference evidence="1 2" key="1">
    <citation type="journal article" date="2014" name="Agronomy (Basel)">
        <title>A Draft Genome Sequence for Ensete ventricosum, the Drought-Tolerant Tree Against Hunger.</title>
        <authorList>
            <person name="Harrison J."/>
            <person name="Moore K.A."/>
            <person name="Paszkiewicz K."/>
            <person name="Jones T."/>
            <person name="Grant M."/>
            <person name="Ambacheew D."/>
            <person name="Muzemil S."/>
            <person name="Studholme D.J."/>
        </authorList>
    </citation>
    <scope>NUCLEOTIDE SEQUENCE [LARGE SCALE GENOMIC DNA]</scope>
</reference>
<dbReference type="Proteomes" id="UP000287651">
    <property type="component" value="Unassembled WGS sequence"/>
</dbReference>
<sequence length="75" mass="8346">MLMVGLKRFAIPCSFSELRSEADHACALAYVLLVCGTFEMVKCLKASMSRCASLEKVLDHRHFSGLVLPTDWSSH</sequence>
<evidence type="ECO:0000313" key="2">
    <source>
        <dbReference type="Proteomes" id="UP000287651"/>
    </source>
</evidence>
<proteinExistence type="predicted"/>
<organism evidence="1 2">
    <name type="scientific">Ensete ventricosum</name>
    <name type="common">Abyssinian banana</name>
    <name type="synonym">Musa ensete</name>
    <dbReference type="NCBI Taxonomy" id="4639"/>
    <lineage>
        <taxon>Eukaryota</taxon>
        <taxon>Viridiplantae</taxon>
        <taxon>Streptophyta</taxon>
        <taxon>Embryophyta</taxon>
        <taxon>Tracheophyta</taxon>
        <taxon>Spermatophyta</taxon>
        <taxon>Magnoliopsida</taxon>
        <taxon>Liliopsida</taxon>
        <taxon>Zingiberales</taxon>
        <taxon>Musaceae</taxon>
        <taxon>Ensete</taxon>
    </lineage>
</organism>
<evidence type="ECO:0000313" key="1">
    <source>
        <dbReference type="EMBL" id="RRT41269.1"/>
    </source>
</evidence>
<dbReference type="EMBL" id="AMZH03018710">
    <property type="protein sequence ID" value="RRT41269.1"/>
    <property type="molecule type" value="Genomic_DNA"/>
</dbReference>
<dbReference type="AlphaFoldDB" id="A0A426XP44"/>
<accession>A0A426XP44</accession>
<name>A0A426XP44_ENSVE</name>
<comment type="caution">
    <text evidence="1">The sequence shown here is derived from an EMBL/GenBank/DDBJ whole genome shotgun (WGS) entry which is preliminary data.</text>
</comment>